<feature type="domain" description="Cadherin" evidence="11">
    <location>
        <begin position="2587"/>
        <end position="2686"/>
    </location>
</feature>
<feature type="region of interest" description="Disordered" evidence="10">
    <location>
        <begin position="209"/>
        <end position="250"/>
    </location>
</feature>
<dbReference type="EMBL" id="FWFK01000002">
    <property type="protein sequence ID" value="SLN32397.1"/>
    <property type="molecule type" value="Genomic_DNA"/>
</dbReference>
<gene>
    <name evidence="12" type="primary">hlyA_3</name>
    <name evidence="12" type="ORF">ROJ8625_01491</name>
</gene>
<protein>
    <submittedName>
        <fullName evidence="12">Hemolysin, chromosomal</fullName>
    </submittedName>
</protein>
<evidence type="ECO:0000313" key="12">
    <source>
        <dbReference type="EMBL" id="SLN32397.1"/>
    </source>
</evidence>
<feature type="domain" description="Cadherin" evidence="11">
    <location>
        <begin position="2689"/>
        <end position="2812"/>
    </location>
</feature>
<name>A0A1X6YV45_9RHOB</name>
<evidence type="ECO:0000256" key="2">
    <source>
        <dbReference type="ARBA" id="ARBA00009141"/>
    </source>
</evidence>
<dbReference type="Gene3D" id="2.120.10.30">
    <property type="entry name" value="TolB, C-terminal domain"/>
    <property type="match status" value="1"/>
</dbReference>
<dbReference type="GO" id="GO:0007156">
    <property type="term" value="P:homophilic cell adhesion via plasma membrane adhesion molecules"/>
    <property type="evidence" value="ECO:0007669"/>
    <property type="project" value="InterPro"/>
</dbReference>
<dbReference type="PRINTS" id="PR00313">
    <property type="entry name" value="CABNDNGRPT"/>
</dbReference>
<organism evidence="12 13">
    <name type="scientific">Roseivivax jejudonensis</name>
    <dbReference type="NCBI Taxonomy" id="1529041"/>
    <lineage>
        <taxon>Bacteria</taxon>
        <taxon>Pseudomonadati</taxon>
        <taxon>Pseudomonadota</taxon>
        <taxon>Alphaproteobacteria</taxon>
        <taxon>Rhodobacterales</taxon>
        <taxon>Roseobacteraceae</taxon>
        <taxon>Roseivivax</taxon>
    </lineage>
</organism>
<evidence type="ECO:0000313" key="13">
    <source>
        <dbReference type="Proteomes" id="UP000193570"/>
    </source>
</evidence>
<comment type="subcellular location">
    <subcellularLocation>
        <location evidence="1">Endoplasmic reticulum membrane</location>
        <topology evidence="1">Single-pass type I membrane protein</topology>
    </subcellularLocation>
</comment>
<evidence type="ECO:0000256" key="3">
    <source>
        <dbReference type="ARBA" id="ARBA00022692"/>
    </source>
</evidence>
<dbReference type="GO" id="GO:0016020">
    <property type="term" value="C:membrane"/>
    <property type="evidence" value="ECO:0007669"/>
    <property type="project" value="InterPro"/>
</dbReference>
<dbReference type="SUPFAM" id="SSF51120">
    <property type="entry name" value="beta-Roll"/>
    <property type="match status" value="2"/>
</dbReference>
<evidence type="ECO:0000259" key="11">
    <source>
        <dbReference type="PROSITE" id="PS50268"/>
    </source>
</evidence>
<evidence type="ECO:0000256" key="9">
    <source>
        <dbReference type="ARBA" id="ARBA00023277"/>
    </source>
</evidence>
<dbReference type="NCBIfam" id="NF012211">
    <property type="entry name" value="tand_rpt_95"/>
    <property type="match status" value="3"/>
</dbReference>
<dbReference type="NCBIfam" id="TIGR01965">
    <property type="entry name" value="VCBS_repeat"/>
    <property type="match status" value="1"/>
</dbReference>
<feature type="region of interest" description="Disordered" evidence="10">
    <location>
        <begin position="1146"/>
        <end position="1171"/>
    </location>
</feature>
<sequence>MVDVSFNQSTLNGYDGFASALQWHSDGRLYVAERTGSVKVLDVEKTDSGDFDVTSTDQIDLINNIVNHNDDGTEASDVGGRQVTGLVVGDTAEDPVIYVSSSDPRIGAGGGGEDKGLDTNSGVISRLTYNDATGSWDKVDIVRGLPRSEENHSTNGLELSDDGSTLYVAQGGHTNAGAPSNNFAGLPEYAYSGAILSVDLDQIDQIEQSEGVKDADGANPFVYDLPTLNDPSRPDDGTAGNENPDGTDVDGPWGGNDGFNMAKLTEDSPVQVFSPGYRNAYDILQTEDGHLYTYDNGANNGWGGQAVDESGAHVDDPSQTATTLPHEDDDYDPQNYDNLHRVTEGSYGGHPNAIRAAGEDAGLLVTPEQGVNDSEWLEAGDGDLPEDFADVVPTTNPEEGVYQEGGYEDTALDTGSGSVNGLAEYTASTTWDDGNGVQESIQGALLATDYNGDIYVIPRDEDGVVQTTTGGNGQTVAEGKQVIDLNAGGGPLGIDAQGDGEAFAGSVWVANLNNSEINILEPGEGSGVSTDRDNDGLDNTADRFALDPENGTGAANTLSGGEGLFLPFESGTMPNTYGGSGFTGAMTNGEDAFIDGGLYDADNIIAGGAGGVFTIKSVTPGDAYQDTNKNKAAMQTGVTLDDSVGTADITLSMTNWIPDATSEGGFPSAGLQIGAGNQDDYLKLVLGGRGNDGGDFESAIFETVIESDGAATSTQVTDNALLDPTQADWVQLRVSIDKQEGTVTPSWAYGTGSVPATDDPSTVFTEGEPVTIPEGSALAQAIDGSLEVNGQQSGLAAGIIATSNGGAPFQADFDDLRIATTEREPDNAVTTDDPDLSDDGTAGLDRVVYEGDQDVTVPNDIEILSLDGNDNDIAVTGGDAGTTFEAGPGATTFTGGGGADTITGTGEELDGDEITDFEDDDTLLVEDVDADAGLASVTAGSAVLGLDTTGDGSADSEVTLTGEPFTDGAAPEDFDVAVADGEMAITYDPGPGEVVTAINAGGDALEQDGISYQADEFSTGGETYTDGSGGNGEQPVYDGTVYETERYGEFSYQIPNLDAGTDYVVELHFAEIFLTEDDTPRIFDVSVEGETVREDLNILEETGDPDVAYKITTDAVSVGENGTLDVSLGQPDSDNPKISAIVVREAGGTPPPADTTGPTVESISVSPPQAGDASAAVTVEYSDPSGVAMSSIGANDIAVSGPGDTGPVTVADSTASDDGTTLTVTYEVDNPDGGAWTDGSYSVEVLAGAVSDEAPAGNVNAAASQDFSVETTTPEPEPGQSEFVVGINAGGTEYVRAGDGAVFEADEAGDPHPFYVSGQDGDNAYSDTANPIEGTTDDPLYQTERYGDAGEIGDDDTGVFSYELKNPDNSDLADGTYEVVLHYAEIFDQPQQGNGLSGPGGREFDITINRETISNYDIWEEAGGGSTATQVSRTVEVTDGSVDVSFAEGDAENPKINAIELRRVNETPDEIGAVSLGITPDADDVQASNFGAGSFILENIGDKEVERVSLDVSGALYPDSVFDPFGIAGDDVGKELTINSAGGTGVEAPTTDSATTFDSDTATYVGAGGEDGFEGVILRFDDETDGGFEPGETVTFAADMDPNSIAGTDKEPLDSGSDPMWDIGGISGAELIGSEFTVTFADGTEATGQVHGTDTQAGSEGVATQVPQAKSVDLTVNGVEPGAAGEYGDDGVSIVVQGEAGTTARVVLSTGMIQPQENNLSGDSADQLGDQLAELQNAVFPANNAARFQTVDVELDGTPQDISEMFDIYDVPDYDIPGEGELPLALSAAVIDPENGDQVQGPVTEPVYLTHAEAPQEGAYRPNDDGDIVFEVEDAGASDQGGWSYVTENQPDGHEDFTGSGYYRWTGGDNFNDPGNSTLSYEFTPTEDGTYYVNLRGSRFEEDDPTESNDSFTRILQDGTPLQALDGYQGGQQHEPEYTGDASEGWLKTYQSGGSETDWLWANKNVDDVGIPVAYDLEAGTTYTFEMSGRSEGHEVDRVHIAKIDDPADPSAGETTNPVSPDENAPLSPQTPVEDTEAPTATIEEIAPVSTLADSQTVSVVYSDDVALDAASIGADDVTVTGPEGTVYNAVSVETTDLGNGDIAADYLFEAPAGGFPAGDYDVDLPAGAVTDAQTKPVAAASDSFTVAEPADDAAARIEVLTGSGIDSSSFSGNAFTITNESGSGQQIETVTLDLSSALLPDMVFDPEGNAGDTAGKAFTPDSGAAEVGLVTSGGAEGVPPFGAPTGNDGYETLQTTFDDFDTGESFGFSVDVDPASIEGGATTGFAGSVSGLELAGSEVTVTFSDGTTQTGELFADNTGTEGEPSQGGSEAVVGSAPLSAAPSISVPGRTADRDTDAEADTAIVPETEQVVQIDGGEALAGQTVRVLVVEGSVGTDGVEPPEQVFDALGEFGANMAETVTAYDVQLDAEGQGSVEVSLADSDDSDPSVGRNYVTAAAIDAGGEVTGLTAEPLALKVGEPENRAPEVDGDASDLSVTGDEDSPIAGTVVASDPDGDDLAYAVADGGAPENGSVAFGEDGSFTYTGDADFNGDDSFTVAVSDGEGGSDTAEVDVTVDAVNDDPVVDEAASDLSVSGDEDTAIGGDIVASDVDGDDLAYTLAGGGAPQNGSVEFGEDGSFTYTGDTDFNGEDGFTVAVNDGDGGSDTVDVDVTVDAVDDEPSNVDPVIDEAASDLSVSGDEDTAIGGDIVASDVDGEDLTYTVADGGSPENGAVTFADGTFTYTGDADFNGDDSFTVAVTDGEGGSDTAEVDVTVDAVNDPAQIGGDTSGSVTEDEAEVATGTLTVSDVDDPDTFTERSASQTSRSGFGTWTVTSGGAWSYMLDGSEPAVDALDEGDTLSDSFIVESVDGTEQTVSIEIEGVTDDEEPDRVLIGDDGDDELQGSSRNNRIEGSEGEDTLDGLGGNDGILGGPGDDVLSGGDGDDDLSSGAGNDTATGGAGDDSIGGGFGADSLSGNAGDDMIGGGLGDDTIDGGDGDDRMGGGDGDDKITGGPGDDTIGGSFGNDTIHGNGGDDSLGGGSGMDRLAGGDGDDSLGGGFGNDVVVGNAGDDFLAGGGRDDTIVGAHGSDRINGGEGSDFLTGGPGSDTFVWQDGPAGDTDVVTDFEVGEDTMLLVGVDNAPGTGLAGKVDALSIENVSDITFNGQQYSGAELEYQGQTIQLIGVSVSELGLDDFDFV</sequence>
<keyword evidence="5" id="KW-0256">Endoplasmic reticulum</keyword>
<feature type="domain" description="Cadherin" evidence="11">
    <location>
        <begin position="2490"/>
        <end position="2584"/>
    </location>
</feature>
<dbReference type="InterPro" id="IPR010221">
    <property type="entry name" value="VCBS_dom"/>
</dbReference>
<dbReference type="Gene3D" id="2.60.40.3440">
    <property type="match status" value="3"/>
</dbReference>
<dbReference type="Pfam" id="PF11721">
    <property type="entry name" value="Malectin"/>
    <property type="match status" value="2"/>
</dbReference>
<dbReference type="Pfam" id="PF00353">
    <property type="entry name" value="HemolysinCabind"/>
    <property type="match status" value="5"/>
</dbReference>
<accession>A0A1X6YV45</accession>
<reference evidence="12 13" key="1">
    <citation type="submission" date="2017-03" db="EMBL/GenBank/DDBJ databases">
        <authorList>
            <person name="Afonso C.L."/>
            <person name="Miller P.J."/>
            <person name="Scott M.A."/>
            <person name="Spackman E."/>
            <person name="Goraichik I."/>
            <person name="Dimitrov K.M."/>
            <person name="Suarez D.L."/>
            <person name="Swayne D.E."/>
        </authorList>
    </citation>
    <scope>NUCLEOTIDE SEQUENCE [LARGE SCALE GENOMIC DNA]</scope>
    <source>
        <strain evidence="12 13">CECT 8625</strain>
    </source>
</reference>
<feature type="region of interest" description="Disordered" evidence="10">
    <location>
        <begin position="2880"/>
        <end position="3051"/>
    </location>
</feature>
<dbReference type="GO" id="GO:0030246">
    <property type="term" value="F:carbohydrate binding"/>
    <property type="evidence" value="ECO:0007669"/>
    <property type="project" value="InterPro"/>
</dbReference>
<keyword evidence="9" id="KW-0119">Carbohydrate metabolism</keyword>
<feature type="compositionally biased region" description="Low complexity" evidence="10">
    <location>
        <begin position="2945"/>
        <end position="2954"/>
    </location>
</feature>
<keyword evidence="6" id="KW-1133">Transmembrane helix</keyword>
<dbReference type="GO" id="GO:0005509">
    <property type="term" value="F:calcium ion binding"/>
    <property type="evidence" value="ECO:0007669"/>
    <property type="project" value="InterPro"/>
</dbReference>
<dbReference type="PANTHER" id="PTHR13460:SF0">
    <property type="entry name" value="MALECTIN"/>
    <property type="match status" value="1"/>
</dbReference>
<feature type="compositionally biased region" description="Gly residues" evidence="10">
    <location>
        <begin position="2919"/>
        <end position="2931"/>
    </location>
</feature>
<keyword evidence="8" id="KW-0325">Glycoprotein</keyword>
<keyword evidence="7" id="KW-0472">Membrane</keyword>
<dbReference type="OrthoDB" id="9773411at2"/>
<evidence type="ECO:0000256" key="5">
    <source>
        <dbReference type="ARBA" id="ARBA00022824"/>
    </source>
</evidence>
<dbReference type="PROSITE" id="PS50268">
    <property type="entry name" value="CADHERIN_2"/>
    <property type="match status" value="3"/>
</dbReference>
<dbReference type="Pfam" id="PF17963">
    <property type="entry name" value="Big_9"/>
    <property type="match status" value="3"/>
</dbReference>
<dbReference type="Proteomes" id="UP000193570">
    <property type="component" value="Unassembled WGS sequence"/>
</dbReference>
<keyword evidence="4" id="KW-0732">Signal</keyword>
<dbReference type="Gene3D" id="2.60.120.430">
    <property type="entry name" value="Galactose-binding lectin"/>
    <property type="match status" value="2"/>
</dbReference>
<feature type="region of interest" description="Disordered" evidence="10">
    <location>
        <begin position="302"/>
        <end position="332"/>
    </location>
</feature>
<keyword evidence="3" id="KW-0812">Transmembrane</keyword>
<dbReference type="InterPro" id="IPR021720">
    <property type="entry name" value="Malectin_dom"/>
</dbReference>
<feature type="compositionally biased region" description="Gly residues" evidence="10">
    <location>
        <begin position="3027"/>
        <end position="3039"/>
    </location>
</feature>
<feature type="region of interest" description="Disordered" evidence="10">
    <location>
        <begin position="2479"/>
        <end position="2504"/>
    </location>
</feature>
<evidence type="ECO:0000256" key="6">
    <source>
        <dbReference type="ARBA" id="ARBA00022989"/>
    </source>
</evidence>
<dbReference type="InterPro" id="IPR002126">
    <property type="entry name" value="Cadherin-like_dom"/>
</dbReference>
<evidence type="ECO:0000256" key="7">
    <source>
        <dbReference type="ARBA" id="ARBA00023136"/>
    </source>
</evidence>
<dbReference type="InterPro" id="IPR001343">
    <property type="entry name" value="Hemolysn_Ca-bd"/>
</dbReference>
<feature type="region of interest" description="Disordered" evidence="10">
    <location>
        <begin position="100"/>
        <end position="119"/>
    </location>
</feature>
<feature type="compositionally biased region" description="Basic and acidic residues" evidence="10">
    <location>
        <begin position="2994"/>
        <end position="3007"/>
    </location>
</feature>
<dbReference type="InterPro" id="IPR011049">
    <property type="entry name" value="Serralysin-like_metalloprot_C"/>
</dbReference>
<proteinExistence type="inferred from homology"/>
<evidence type="ECO:0000256" key="10">
    <source>
        <dbReference type="SAM" id="MobiDB-lite"/>
    </source>
</evidence>
<dbReference type="PROSITE" id="PS00330">
    <property type="entry name" value="HEMOLYSIN_CALCIUM"/>
    <property type="match status" value="6"/>
</dbReference>
<dbReference type="RefSeq" id="WP_085791210.1">
    <property type="nucleotide sequence ID" value="NZ_FWFK01000002.1"/>
</dbReference>
<dbReference type="InterPro" id="IPR018511">
    <property type="entry name" value="Hemolysin-typ_Ca-bd_CS"/>
</dbReference>
<evidence type="ECO:0000256" key="8">
    <source>
        <dbReference type="ARBA" id="ARBA00023180"/>
    </source>
</evidence>
<feature type="region of interest" description="Disordered" evidence="10">
    <location>
        <begin position="822"/>
        <end position="841"/>
    </location>
</feature>
<keyword evidence="13" id="KW-1185">Reference proteome</keyword>
<dbReference type="InterPro" id="IPR039155">
    <property type="entry name" value="MLEC"/>
</dbReference>
<evidence type="ECO:0000256" key="4">
    <source>
        <dbReference type="ARBA" id="ARBA00022729"/>
    </source>
</evidence>
<comment type="similarity">
    <text evidence="2">Belongs to the malectin family.</text>
</comment>
<dbReference type="Gene3D" id="2.150.10.10">
    <property type="entry name" value="Serralysin-like metalloprotease, C-terminal"/>
    <property type="match status" value="3"/>
</dbReference>
<feature type="region of interest" description="Disordered" evidence="10">
    <location>
        <begin position="2004"/>
        <end position="2038"/>
    </location>
</feature>
<dbReference type="InterPro" id="IPR011042">
    <property type="entry name" value="6-blade_b-propeller_TolB-like"/>
</dbReference>
<feature type="compositionally biased region" description="Gly residues" evidence="10">
    <location>
        <begin position="2955"/>
        <end position="2967"/>
    </location>
</feature>
<evidence type="ECO:0000256" key="1">
    <source>
        <dbReference type="ARBA" id="ARBA00004115"/>
    </source>
</evidence>
<dbReference type="PANTHER" id="PTHR13460">
    <property type="match status" value="1"/>
</dbReference>